<dbReference type="Pfam" id="PF13424">
    <property type="entry name" value="TPR_12"/>
    <property type="match status" value="1"/>
</dbReference>
<gene>
    <name evidence="2" type="ORF">HNR30_009113</name>
</gene>
<feature type="region of interest" description="Disordered" evidence="1">
    <location>
        <begin position="192"/>
        <end position="213"/>
    </location>
</feature>
<evidence type="ECO:0000313" key="3">
    <source>
        <dbReference type="Proteomes" id="UP000530928"/>
    </source>
</evidence>
<dbReference type="AlphaFoldDB" id="A0A7W0CUP2"/>
<dbReference type="InterPro" id="IPR011990">
    <property type="entry name" value="TPR-like_helical_dom_sf"/>
</dbReference>
<dbReference type="Gene3D" id="1.25.40.10">
    <property type="entry name" value="Tetratricopeptide repeat domain"/>
    <property type="match status" value="1"/>
</dbReference>
<protein>
    <submittedName>
        <fullName evidence="2">Tetratricopeptide (TPR) repeat protein</fullName>
    </submittedName>
</protein>
<dbReference type="Proteomes" id="UP000530928">
    <property type="component" value="Unassembled WGS sequence"/>
</dbReference>
<reference evidence="2 3" key="1">
    <citation type="submission" date="2020-07" db="EMBL/GenBank/DDBJ databases">
        <title>Genomic Encyclopedia of Type Strains, Phase IV (KMG-IV): sequencing the most valuable type-strain genomes for metagenomic binning, comparative biology and taxonomic classification.</title>
        <authorList>
            <person name="Goeker M."/>
        </authorList>
    </citation>
    <scope>NUCLEOTIDE SEQUENCE [LARGE SCALE GENOMIC DNA]</scope>
    <source>
        <strain evidence="2 3">DSM 45533</strain>
    </source>
</reference>
<evidence type="ECO:0000256" key="1">
    <source>
        <dbReference type="SAM" id="MobiDB-lite"/>
    </source>
</evidence>
<dbReference type="RefSeq" id="WP_220134741.1">
    <property type="nucleotide sequence ID" value="NZ_BAABAM010000015.1"/>
</dbReference>
<proteinExistence type="predicted"/>
<comment type="caution">
    <text evidence="2">The sequence shown here is derived from an EMBL/GenBank/DDBJ whole genome shotgun (WGS) entry which is preliminary data.</text>
</comment>
<evidence type="ECO:0000313" key="2">
    <source>
        <dbReference type="EMBL" id="MBA2897707.1"/>
    </source>
</evidence>
<name>A0A7W0CUP2_9ACTN</name>
<accession>A0A7W0CUP2</accession>
<dbReference type="EMBL" id="JACDUR010000013">
    <property type="protein sequence ID" value="MBA2897707.1"/>
    <property type="molecule type" value="Genomic_DNA"/>
</dbReference>
<organism evidence="2 3">
    <name type="scientific">Nonomuraea soli</name>
    <dbReference type="NCBI Taxonomy" id="1032476"/>
    <lineage>
        <taxon>Bacteria</taxon>
        <taxon>Bacillati</taxon>
        <taxon>Actinomycetota</taxon>
        <taxon>Actinomycetes</taxon>
        <taxon>Streptosporangiales</taxon>
        <taxon>Streptosporangiaceae</taxon>
        <taxon>Nonomuraea</taxon>
    </lineage>
</organism>
<sequence length="213" mass="23213">MLTGTANPDQPLKALAAVTAVQERLAPLADTSLVTFAEGRTTVVMHRLIQRVIRERATVDETLPAAVDYALDLLHGYNQQIPGGAHTWAARTTVEALLEQTDTLYTLTAPDLSSRLLTLRVWCGRYLTDLADFTRAIPLLKQTLADYERVLGVDHPDTLNSRNNLAGAYQSAGDLDRAIPLYGVPLMNVSPAPNEDHLSRSRPLTGRDSVASS</sequence>
<dbReference type="SUPFAM" id="SSF48452">
    <property type="entry name" value="TPR-like"/>
    <property type="match status" value="1"/>
</dbReference>
<keyword evidence="3" id="KW-1185">Reference proteome</keyword>